<accession>A0ABQ6GSN5</accession>
<comment type="similarity">
    <text evidence="2">Belongs to the MoaE family.</text>
</comment>
<keyword evidence="5" id="KW-0501">Molybdenum cofactor biosynthesis</keyword>
<evidence type="ECO:0000256" key="4">
    <source>
        <dbReference type="ARBA" id="ARBA00013858"/>
    </source>
</evidence>
<evidence type="ECO:0000256" key="3">
    <source>
        <dbReference type="ARBA" id="ARBA00011950"/>
    </source>
</evidence>
<evidence type="ECO:0000256" key="8">
    <source>
        <dbReference type="ARBA" id="ARBA00030407"/>
    </source>
</evidence>
<proteinExistence type="inferred from homology"/>
<dbReference type="Proteomes" id="UP001157186">
    <property type="component" value="Unassembled WGS sequence"/>
</dbReference>
<dbReference type="Pfam" id="PF02391">
    <property type="entry name" value="MoaE"/>
    <property type="match status" value="1"/>
</dbReference>
<comment type="pathway">
    <text evidence="1">Cofactor biosynthesis; molybdopterin biosynthesis.</text>
</comment>
<evidence type="ECO:0000256" key="2">
    <source>
        <dbReference type="ARBA" id="ARBA00005426"/>
    </source>
</evidence>
<evidence type="ECO:0000256" key="10">
    <source>
        <dbReference type="ARBA" id="ARBA00032474"/>
    </source>
</evidence>
<dbReference type="InterPro" id="IPR036563">
    <property type="entry name" value="MoaE_sf"/>
</dbReference>
<dbReference type="CDD" id="cd00756">
    <property type="entry name" value="MoaE"/>
    <property type="match status" value="1"/>
</dbReference>
<comment type="subunit">
    <text evidence="6">Heterotetramer of 2 MoaD subunits and 2 MoaE subunits. Also stable as homodimer. The enzyme changes between these two forms during catalysis.</text>
</comment>
<reference evidence="12 13" key="1">
    <citation type="submission" date="2023-03" db="EMBL/GenBank/DDBJ databases">
        <title>Draft genome sequence of Thalassotalea insulae KCTC 62186T.</title>
        <authorList>
            <person name="Sawabe T."/>
        </authorList>
    </citation>
    <scope>NUCLEOTIDE SEQUENCE [LARGE SCALE GENOMIC DNA]</scope>
    <source>
        <strain evidence="12 13">KCTC 62186</strain>
    </source>
</reference>
<comment type="catalytic activity">
    <reaction evidence="11">
        <text>2 [molybdopterin-synthase sulfur-carrier protein]-C-terminal-Gly-aminoethanethioate + cyclic pyranopterin phosphate + H2O = molybdopterin + 2 [molybdopterin-synthase sulfur-carrier protein]-C-terminal Gly-Gly + 2 H(+)</text>
        <dbReference type="Rhea" id="RHEA:26333"/>
        <dbReference type="Rhea" id="RHEA-COMP:12202"/>
        <dbReference type="Rhea" id="RHEA-COMP:19907"/>
        <dbReference type="ChEBI" id="CHEBI:15377"/>
        <dbReference type="ChEBI" id="CHEBI:15378"/>
        <dbReference type="ChEBI" id="CHEBI:58698"/>
        <dbReference type="ChEBI" id="CHEBI:59648"/>
        <dbReference type="ChEBI" id="CHEBI:90778"/>
        <dbReference type="ChEBI" id="CHEBI:232372"/>
        <dbReference type="EC" id="2.8.1.12"/>
    </reaction>
</comment>
<evidence type="ECO:0000256" key="6">
    <source>
        <dbReference type="ARBA" id="ARBA00026066"/>
    </source>
</evidence>
<dbReference type="SUPFAM" id="SSF54690">
    <property type="entry name" value="Molybdopterin synthase subunit MoaE"/>
    <property type="match status" value="1"/>
</dbReference>
<comment type="caution">
    <text evidence="12">The sequence shown here is derived from an EMBL/GenBank/DDBJ whole genome shotgun (WGS) entry which is preliminary data.</text>
</comment>
<keyword evidence="13" id="KW-1185">Reference proteome</keyword>
<evidence type="ECO:0000256" key="7">
    <source>
        <dbReference type="ARBA" id="ARBA00029745"/>
    </source>
</evidence>
<dbReference type="NCBIfam" id="NF007959">
    <property type="entry name" value="PRK10678.1"/>
    <property type="match status" value="1"/>
</dbReference>
<dbReference type="RefSeq" id="WP_284243573.1">
    <property type="nucleotide sequence ID" value="NZ_BSST01000001.1"/>
</dbReference>
<evidence type="ECO:0000256" key="5">
    <source>
        <dbReference type="ARBA" id="ARBA00023150"/>
    </source>
</evidence>
<evidence type="ECO:0000256" key="9">
    <source>
        <dbReference type="ARBA" id="ARBA00030781"/>
    </source>
</evidence>
<evidence type="ECO:0000313" key="13">
    <source>
        <dbReference type="Proteomes" id="UP001157186"/>
    </source>
</evidence>
<sequence>MKNAVKISVQQHDFCLADEVSLLEQDNDSDGAVVTFCGRVRNKNLGENIHGLFLEHYPGMTEKSLADIIEQAKQQWAINRVTVIHRIGELKVGEQIVFVGVTSQHRHDAFAANEFIMDFLKIKAPFWKKELTDKGAYWLDARASDQDKAKQWEQ</sequence>
<gene>
    <name evidence="12" type="primary">moaE</name>
    <name evidence="12" type="ORF">tinsulaeT_10260</name>
</gene>
<dbReference type="EC" id="2.8.1.12" evidence="3"/>
<dbReference type="PANTHER" id="PTHR23404">
    <property type="entry name" value="MOLYBDOPTERIN SYNTHASE RELATED"/>
    <property type="match status" value="1"/>
</dbReference>
<organism evidence="12 13">
    <name type="scientific">Thalassotalea insulae</name>
    <dbReference type="NCBI Taxonomy" id="2056778"/>
    <lineage>
        <taxon>Bacteria</taxon>
        <taxon>Pseudomonadati</taxon>
        <taxon>Pseudomonadota</taxon>
        <taxon>Gammaproteobacteria</taxon>
        <taxon>Alteromonadales</taxon>
        <taxon>Colwelliaceae</taxon>
        <taxon>Thalassotalea</taxon>
    </lineage>
</organism>
<evidence type="ECO:0000313" key="12">
    <source>
        <dbReference type="EMBL" id="GLX77686.1"/>
    </source>
</evidence>
<evidence type="ECO:0000256" key="11">
    <source>
        <dbReference type="ARBA" id="ARBA00049878"/>
    </source>
</evidence>
<name>A0ABQ6GSN5_9GAMM</name>
<dbReference type="EMBL" id="BSST01000001">
    <property type="protein sequence ID" value="GLX77686.1"/>
    <property type="molecule type" value="Genomic_DNA"/>
</dbReference>
<dbReference type="Gene3D" id="3.90.1170.40">
    <property type="entry name" value="Molybdopterin biosynthesis MoaE subunit"/>
    <property type="match status" value="1"/>
</dbReference>
<protein>
    <recommendedName>
        <fullName evidence="4">Molybdopterin synthase catalytic subunit</fullName>
        <ecNumber evidence="3">2.8.1.12</ecNumber>
    </recommendedName>
    <alternativeName>
        <fullName evidence="9">MPT synthase subunit 2</fullName>
    </alternativeName>
    <alternativeName>
        <fullName evidence="7">Molybdenum cofactor biosynthesis protein E</fullName>
    </alternativeName>
    <alternativeName>
        <fullName evidence="8">Molybdopterin-converting factor large subunit</fullName>
    </alternativeName>
    <alternativeName>
        <fullName evidence="10">Molybdopterin-converting factor subunit 2</fullName>
    </alternativeName>
</protein>
<evidence type="ECO:0000256" key="1">
    <source>
        <dbReference type="ARBA" id="ARBA00005046"/>
    </source>
</evidence>
<dbReference type="InterPro" id="IPR003448">
    <property type="entry name" value="Mopterin_biosynth_MoaE"/>
</dbReference>